<dbReference type="Proteomes" id="UP000230447">
    <property type="component" value="Unassembled WGS sequence"/>
</dbReference>
<dbReference type="InterPro" id="IPR002831">
    <property type="entry name" value="Tscrpt_reg_TrmB_N"/>
</dbReference>
<organism evidence="2 3">
    <name type="scientific">bacterium (Candidatus Gribaldobacteria) CG23_combo_of_CG06-09_8_20_14_all_37_87_8</name>
    <dbReference type="NCBI Taxonomy" id="2014278"/>
    <lineage>
        <taxon>Bacteria</taxon>
        <taxon>Candidatus Gribaldobacteria</taxon>
    </lineage>
</organism>
<feature type="domain" description="Transcription regulator TrmB N-terminal" evidence="1">
    <location>
        <begin position="39"/>
        <end position="106"/>
    </location>
</feature>
<gene>
    <name evidence="2" type="ORF">COX24_01470</name>
</gene>
<dbReference type="SUPFAM" id="SSF46785">
    <property type="entry name" value="Winged helix' DNA-binding domain"/>
    <property type="match status" value="1"/>
</dbReference>
<dbReference type="Gene3D" id="1.10.10.10">
    <property type="entry name" value="Winged helix-like DNA-binding domain superfamily/Winged helix DNA-binding domain"/>
    <property type="match status" value="1"/>
</dbReference>
<reference evidence="2 3" key="1">
    <citation type="submission" date="2017-09" db="EMBL/GenBank/DDBJ databases">
        <title>Depth-based differentiation of microbial function through sediment-hosted aquifers and enrichment of novel symbionts in the deep terrestrial subsurface.</title>
        <authorList>
            <person name="Probst A.J."/>
            <person name="Ladd B."/>
            <person name="Jarett J.K."/>
            <person name="Geller-Mcgrath D.E."/>
            <person name="Sieber C.M."/>
            <person name="Emerson J.B."/>
            <person name="Anantharaman K."/>
            <person name="Thomas B.C."/>
            <person name="Malmstrom R."/>
            <person name="Stieglmeier M."/>
            <person name="Klingl A."/>
            <person name="Woyke T."/>
            <person name="Ryan C.M."/>
            <person name="Banfield J.F."/>
        </authorList>
    </citation>
    <scope>NUCLEOTIDE SEQUENCE [LARGE SCALE GENOMIC DNA]</scope>
    <source>
        <strain evidence="2">CG23_combo_of_CG06-09_8_20_14_all_37_87_8</strain>
    </source>
</reference>
<dbReference type="AlphaFoldDB" id="A0A2G9ZHJ4"/>
<sequence length="277" mass="31931">MASPCVIWPLTRTFVFATIKPIKNVIIYDNKYMSIETIKQLGLSDNEAKVYVASLELGQATVQELGKKAKVKRTTVYTTIEGLKEKGLLAETKKGKKTLFIAQNPEALLAISEKRLAEIKKVLPELKSIYNAGDKEKPKLKFFEGKEGYLAVYKNILKENPKELLAISSYESWLKHVDLEFEEKWTQQRIKQGMFLRWLDFKTKATAKRAKEGKKGLREIRFLPDKFAFSSTIFIYEGKIGLMSGKAKDFMAVIIENQEFYQTFKQFFEMLFLFAKS</sequence>
<dbReference type="InterPro" id="IPR036388">
    <property type="entry name" value="WH-like_DNA-bd_sf"/>
</dbReference>
<dbReference type="InterPro" id="IPR051797">
    <property type="entry name" value="TrmB-like"/>
</dbReference>
<evidence type="ECO:0000259" key="1">
    <source>
        <dbReference type="Pfam" id="PF01978"/>
    </source>
</evidence>
<dbReference type="InterPro" id="IPR036390">
    <property type="entry name" value="WH_DNA-bd_sf"/>
</dbReference>
<proteinExistence type="predicted"/>
<comment type="caution">
    <text evidence="2">The sequence shown here is derived from an EMBL/GenBank/DDBJ whole genome shotgun (WGS) entry which is preliminary data.</text>
</comment>
<evidence type="ECO:0000313" key="3">
    <source>
        <dbReference type="Proteomes" id="UP000230447"/>
    </source>
</evidence>
<dbReference type="Pfam" id="PF01978">
    <property type="entry name" value="TrmB"/>
    <property type="match status" value="1"/>
</dbReference>
<name>A0A2G9ZHJ4_9BACT</name>
<dbReference type="PANTHER" id="PTHR34293">
    <property type="entry name" value="HTH-TYPE TRANSCRIPTIONAL REGULATOR TRMBL2"/>
    <property type="match status" value="1"/>
</dbReference>
<evidence type="ECO:0000313" key="2">
    <source>
        <dbReference type="EMBL" id="PIP31818.1"/>
    </source>
</evidence>
<dbReference type="PANTHER" id="PTHR34293:SF1">
    <property type="entry name" value="HTH-TYPE TRANSCRIPTIONAL REGULATOR TRMBL2"/>
    <property type="match status" value="1"/>
</dbReference>
<protein>
    <recommendedName>
        <fullName evidence="1">Transcription regulator TrmB N-terminal domain-containing protein</fullName>
    </recommendedName>
</protein>
<dbReference type="EMBL" id="PCSB01000030">
    <property type="protein sequence ID" value="PIP31818.1"/>
    <property type="molecule type" value="Genomic_DNA"/>
</dbReference>
<accession>A0A2G9ZHJ4</accession>